<evidence type="ECO:0000256" key="4">
    <source>
        <dbReference type="SAM" id="Phobius"/>
    </source>
</evidence>
<keyword evidence="2" id="KW-0288">FMN</keyword>
<keyword evidence="4" id="KW-1133">Transmembrane helix</keyword>
<protein>
    <recommendedName>
        <fullName evidence="3">NADPH--hemoprotein reductase</fullName>
        <ecNumber evidence="3">1.6.2.4</ecNumber>
    </recommendedName>
</protein>
<dbReference type="EMBL" id="FOVR01000012">
    <property type="protein sequence ID" value="SFO74694.1"/>
    <property type="molecule type" value="Genomic_DNA"/>
</dbReference>
<dbReference type="Gene3D" id="3.40.50.360">
    <property type="match status" value="1"/>
</dbReference>
<sequence>MQQLIHKITGLFLMPLVLVIAISGSALSIFPVLEQTRQSSDPARNLSVAALADAVKQSHPGTSQIVRHASGQIVAYYFENGNSGADLINPTTGESLGAYQPSQTRIWLTDLHRSLFLGDGGRMTAGLGAAVMLLICVSGLIMLKRRMGDWRQLFGPIRGTLSQRFHLELARMAILGLSLSAVTGLYMTAATFGFAPDGSGSDMAFPAVNGSPPAPIISLEGLQNVPVIQLRELTFPYNGDASDAFTLTTANGSGYVDQATGALLAYTPNSSAKQIYEFIYMLHTGDGLAPLALLLGFASLGVPAMGATGALIWWKKRQSKPRISNNTKSQDADAVVLVGSEGNSTWGFARSLHDGLSRAGLRVHTAKMNDMAKIYPNANQIYVLTATYGDGEAPASANNFMTRLDAYEGNKDVPVAILGFGDKQFSQFCQFAFRVGERFTRNGWHQFMPLATINRQSVQEFNHWNDALSQNLGITLELDPVQIDVKRHKLRLVSRADYGQDVQAPTSVFRFEIANDTKSRISRLMGGSLPAFEPGDLLAITPEGDKVPRYYSLASGRKNGFVEICVRNVPGGLCSEQLHGLKTGDTIEASFQANPGFRLEASKAPVILIGAGAGIAPLVGFIRNNRRKRPMRLYFGARHPRSDFLYRRELGEWHKAGFLHSLKVAFSRAQQRLYVQDRLRQDAAELAALVLDGAQIMVCGGRGMAKGIEETLTDILQTTGIELTDLRKEGRYVEDVF</sequence>
<dbReference type="SUPFAM" id="SSF52343">
    <property type="entry name" value="Ferredoxin reductase-like, C-terminal NADP-linked domain"/>
    <property type="match status" value="1"/>
</dbReference>
<keyword evidence="4" id="KW-0472">Membrane</keyword>
<dbReference type="InterPro" id="IPR017927">
    <property type="entry name" value="FAD-bd_FR_type"/>
</dbReference>
<dbReference type="InterPro" id="IPR039261">
    <property type="entry name" value="FNR_nucleotide-bd"/>
</dbReference>
<dbReference type="InterPro" id="IPR001433">
    <property type="entry name" value="OxRdtase_FAD/NAD-bd"/>
</dbReference>
<feature type="domain" description="Flavodoxin-like" evidence="5">
    <location>
        <begin position="334"/>
        <end position="469"/>
    </location>
</feature>
<dbReference type="Pfam" id="PF00258">
    <property type="entry name" value="Flavodoxin_1"/>
    <property type="match status" value="1"/>
</dbReference>
<dbReference type="GO" id="GO:0010181">
    <property type="term" value="F:FMN binding"/>
    <property type="evidence" value="ECO:0007669"/>
    <property type="project" value="InterPro"/>
</dbReference>
<dbReference type="InterPro" id="IPR029039">
    <property type="entry name" value="Flavoprotein-like_sf"/>
</dbReference>
<evidence type="ECO:0000256" key="2">
    <source>
        <dbReference type="ARBA" id="ARBA00022643"/>
    </source>
</evidence>
<feature type="transmembrane region" description="Helical" evidence="4">
    <location>
        <begin position="604"/>
        <end position="622"/>
    </location>
</feature>
<dbReference type="GO" id="GO:0005829">
    <property type="term" value="C:cytosol"/>
    <property type="evidence" value="ECO:0007669"/>
    <property type="project" value="TreeGrafter"/>
</dbReference>
<evidence type="ECO:0000259" key="5">
    <source>
        <dbReference type="PROSITE" id="PS50902"/>
    </source>
</evidence>
<dbReference type="InterPro" id="IPR017938">
    <property type="entry name" value="Riboflavin_synthase-like_b-brl"/>
</dbReference>
<dbReference type="RefSeq" id="WP_090074710.1">
    <property type="nucleotide sequence ID" value="NZ_FOVR01000012.1"/>
</dbReference>
<dbReference type="Pfam" id="PF00970">
    <property type="entry name" value="FAD_binding_6"/>
    <property type="match status" value="1"/>
</dbReference>
<feature type="domain" description="FAD-binding FR-type" evidence="6">
    <location>
        <begin position="485"/>
        <end position="600"/>
    </location>
</feature>
<evidence type="ECO:0000313" key="7">
    <source>
        <dbReference type="EMBL" id="SFO74694.1"/>
    </source>
</evidence>
<evidence type="ECO:0000259" key="6">
    <source>
        <dbReference type="PROSITE" id="PS51384"/>
    </source>
</evidence>
<dbReference type="STRING" id="655353.SAMN04488056_11218"/>
<gene>
    <name evidence="7" type="ORF">SAMN04488056_11218</name>
</gene>
<dbReference type="InterPro" id="IPR008254">
    <property type="entry name" value="Flavodoxin/NO_synth"/>
</dbReference>
<dbReference type="GO" id="GO:0050660">
    <property type="term" value="F:flavin adenine dinucleotide binding"/>
    <property type="evidence" value="ECO:0007669"/>
    <property type="project" value="TreeGrafter"/>
</dbReference>
<dbReference type="PRINTS" id="PR00371">
    <property type="entry name" value="FPNCR"/>
</dbReference>
<dbReference type="Proteomes" id="UP000199236">
    <property type="component" value="Unassembled WGS sequence"/>
</dbReference>
<feature type="transmembrane region" description="Helical" evidence="4">
    <location>
        <begin position="12"/>
        <end position="33"/>
    </location>
</feature>
<dbReference type="PANTHER" id="PTHR19384">
    <property type="entry name" value="NITRIC OXIDE SYNTHASE-RELATED"/>
    <property type="match status" value="1"/>
</dbReference>
<dbReference type="PROSITE" id="PS50902">
    <property type="entry name" value="FLAVODOXIN_LIKE"/>
    <property type="match status" value="1"/>
</dbReference>
<feature type="transmembrane region" description="Helical" evidence="4">
    <location>
        <begin position="291"/>
        <end position="314"/>
    </location>
</feature>
<keyword evidence="4" id="KW-0812">Transmembrane</keyword>
<dbReference type="Pfam" id="PF03929">
    <property type="entry name" value="PepSY_TM"/>
    <property type="match status" value="1"/>
</dbReference>
<dbReference type="Pfam" id="PF00175">
    <property type="entry name" value="NAD_binding_1"/>
    <property type="match status" value="1"/>
</dbReference>
<accession>A0A1I5JPE5</accession>
<dbReference type="InterPro" id="IPR005625">
    <property type="entry name" value="PepSY-ass_TM"/>
</dbReference>
<dbReference type="InterPro" id="IPR008333">
    <property type="entry name" value="Cbr1-like_FAD-bd_dom"/>
</dbReference>
<reference evidence="7 8" key="1">
    <citation type="submission" date="2016-10" db="EMBL/GenBank/DDBJ databases">
        <authorList>
            <person name="de Groot N.N."/>
        </authorList>
    </citation>
    <scope>NUCLEOTIDE SEQUENCE [LARGE SCALE GENOMIC DNA]</scope>
    <source>
        <strain evidence="7 8">CGMCC 1.9157</strain>
    </source>
</reference>
<dbReference type="GO" id="GO:0004783">
    <property type="term" value="F:sulfite reductase (NADPH) activity"/>
    <property type="evidence" value="ECO:0007669"/>
    <property type="project" value="TreeGrafter"/>
</dbReference>
<feature type="transmembrane region" description="Helical" evidence="4">
    <location>
        <begin position="123"/>
        <end position="143"/>
    </location>
</feature>
<evidence type="ECO:0000256" key="3">
    <source>
        <dbReference type="ARBA" id="ARBA00023797"/>
    </source>
</evidence>
<keyword evidence="8" id="KW-1185">Reference proteome</keyword>
<feature type="transmembrane region" description="Helical" evidence="4">
    <location>
        <begin position="172"/>
        <end position="195"/>
    </location>
</feature>
<dbReference type="CDD" id="cd06201">
    <property type="entry name" value="SiR_like2"/>
    <property type="match status" value="1"/>
</dbReference>
<evidence type="ECO:0000256" key="1">
    <source>
        <dbReference type="ARBA" id="ARBA00022630"/>
    </source>
</evidence>
<dbReference type="PANTHER" id="PTHR19384:SF17">
    <property type="entry name" value="NADPH--CYTOCHROME P450 REDUCTASE"/>
    <property type="match status" value="1"/>
</dbReference>
<dbReference type="Gene3D" id="3.40.50.80">
    <property type="entry name" value="Nucleotide-binding domain of ferredoxin-NADP reductase (FNR) module"/>
    <property type="match status" value="1"/>
</dbReference>
<dbReference type="SUPFAM" id="SSF63380">
    <property type="entry name" value="Riboflavin synthase domain-like"/>
    <property type="match status" value="1"/>
</dbReference>
<proteinExistence type="predicted"/>
<dbReference type="SUPFAM" id="SSF52218">
    <property type="entry name" value="Flavoproteins"/>
    <property type="match status" value="1"/>
</dbReference>
<dbReference type="InterPro" id="IPR001709">
    <property type="entry name" value="Flavoprot_Pyr_Nucl_cyt_Rdtase"/>
</dbReference>
<keyword evidence="1" id="KW-0285">Flavoprotein</keyword>
<organism evidence="7 8">
    <name type="scientific">Cohaesibacter marisflavi</name>
    <dbReference type="NCBI Taxonomy" id="655353"/>
    <lineage>
        <taxon>Bacteria</taxon>
        <taxon>Pseudomonadati</taxon>
        <taxon>Pseudomonadota</taxon>
        <taxon>Alphaproteobacteria</taxon>
        <taxon>Hyphomicrobiales</taxon>
        <taxon>Cohaesibacteraceae</taxon>
    </lineage>
</organism>
<dbReference type="Gene3D" id="2.40.30.10">
    <property type="entry name" value="Translation factors"/>
    <property type="match status" value="1"/>
</dbReference>
<dbReference type="EC" id="1.6.2.4" evidence="3"/>
<name>A0A1I5JPE5_9HYPH</name>
<evidence type="ECO:0000313" key="8">
    <source>
        <dbReference type="Proteomes" id="UP000199236"/>
    </source>
</evidence>
<dbReference type="OrthoDB" id="9816402at2"/>
<dbReference type="PROSITE" id="PS51384">
    <property type="entry name" value="FAD_FR"/>
    <property type="match status" value="1"/>
</dbReference>
<dbReference type="AlphaFoldDB" id="A0A1I5JPE5"/>